<comment type="similarity">
    <text evidence="2 5">Belongs to the dUTPase family.</text>
</comment>
<evidence type="ECO:0000259" key="6">
    <source>
        <dbReference type="Pfam" id="PF00692"/>
    </source>
</evidence>
<dbReference type="InterPro" id="IPR008181">
    <property type="entry name" value="dUTPase"/>
</dbReference>
<keyword evidence="8" id="KW-1185">Reference proteome</keyword>
<sequence length="112" mass="12209">MGGVSETLTYWEIVLGVMAPYWATPEAAGLDLYALELIRINQNQMKVTSTGTGIQIPLGHFGLITACSNLALKSIHVMAEVTGADYQGEIKLILLNNGEQDLIIQPHDRLTQ</sequence>
<dbReference type="OMA" id="VMAPYWA"/>
<dbReference type="Pfam" id="PF00692">
    <property type="entry name" value="dUTPase"/>
    <property type="match status" value="1"/>
</dbReference>
<keyword evidence="5" id="KW-0460">Magnesium</keyword>
<keyword evidence="5" id="KW-0479">Metal-binding</keyword>
<dbReference type="InterPro" id="IPR029054">
    <property type="entry name" value="dUTPase-like"/>
</dbReference>
<dbReference type="InterPro" id="IPR033704">
    <property type="entry name" value="dUTPase_trimeric"/>
</dbReference>
<feature type="domain" description="dUTPase-like" evidence="6">
    <location>
        <begin position="21"/>
        <end position="112"/>
    </location>
</feature>
<dbReference type="OrthoDB" id="9900537at2759"/>
<dbReference type="Ensembl" id="ENSFTIT00000013085.1">
    <property type="protein sequence ID" value="ENSFTIP00000012546.1"/>
    <property type="gene ID" value="ENSFTIG00000008397.1"/>
</dbReference>
<dbReference type="EC" id="3.6.1.23" evidence="5"/>
<dbReference type="AlphaFoldDB" id="A0A8C4UH41"/>
<dbReference type="Gene3D" id="2.70.40.10">
    <property type="match status" value="1"/>
</dbReference>
<protein>
    <recommendedName>
        <fullName evidence="5">Deoxyuridine 5'-triphosphate nucleotidohydrolase</fullName>
        <shortName evidence="5">dUTPase</shortName>
        <ecNumber evidence="5">3.6.1.23</ecNumber>
    </recommendedName>
    <alternativeName>
        <fullName evidence="5">dUTP pyrophosphatase</fullName>
    </alternativeName>
</protein>
<comment type="pathway">
    <text evidence="1 5">Pyrimidine metabolism; dUMP biosynthesis; dUMP from dCTP (dUTP route): step 2/2.</text>
</comment>
<organism evidence="7 8">
    <name type="scientific">Falco tinnunculus</name>
    <name type="common">Common kestrel</name>
    <dbReference type="NCBI Taxonomy" id="100819"/>
    <lineage>
        <taxon>Eukaryota</taxon>
        <taxon>Metazoa</taxon>
        <taxon>Chordata</taxon>
        <taxon>Craniata</taxon>
        <taxon>Vertebrata</taxon>
        <taxon>Euteleostomi</taxon>
        <taxon>Archelosauria</taxon>
        <taxon>Archosauria</taxon>
        <taxon>Dinosauria</taxon>
        <taxon>Saurischia</taxon>
        <taxon>Theropoda</taxon>
        <taxon>Coelurosauria</taxon>
        <taxon>Aves</taxon>
        <taxon>Neognathae</taxon>
        <taxon>Neoaves</taxon>
        <taxon>Telluraves</taxon>
        <taxon>Australaves</taxon>
        <taxon>Falconiformes</taxon>
        <taxon>Falconidae</taxon>
        <taxon>Falco</taxon>
    </lineage>
</organism>
<name>A0A8C4UH41_FALTI</name>
<evidence type="ECO:0000256" key="5">
    <source>
        <dbReference type="RuleBase" id="RU367024"/>
    </source>
</evidence>
<dbReference type="InterPro" id="IPR036157">
    <property type="entry name" value="dUTPase-like_sf"/>
</dbReference>
<dbReference type="GO" id="GO:0046081">
    <property type="term" value="P:dUTP catabolic process"/>
    <property type="evidence" value="ECO:0007669"/>
    <property type="project" value="UniProtKB-UniRule"/>
</dbReference>
<dbReference type="PANTHER" id="PTHR11241">
    <property type="entry name" value="DEOXYURIDINE 5'-TRIPHOSPHATE NUCLEOTIDOHYDROLASE"/>
    <property type="match status" value="1"/>
</dbReference>
<dbReference type="PANTHER" id="PTHR11241:SF0">
    <property type="entry name" value="DEOXYURIDINE 5'-TRIPHOSPHATE NUCLEOTIDOHYDROLASE"/>
    <property type="match status" value="1"/>
</dbReference>
<evidence type="ECO:0000256" key="3">
    <source>
        <dbReference type="ARBA" id="ARBA00022801"/>
    </source>
</evidence>
<evidence type="ECO:0000313" key="7">
    <source>
        <dbReference type="Ensembl" id="ENSFTIP00000012546.1"/>
    </source>
</evidence>
<dbReference type="CDD" id="cd07557">
    <property type="entry name" value="trimeric_dUTPase"/>
    <property type="match status" value="1"/>
</dbReference>
<comment type="catalytic activity">
    <reaction evidence="5">
        <text>dUTP + H2O = dUMP + diphosphate + H(+)</text>
        <dbReference type="Rhea" id="RHEA:10248"/>
        <dbReference type="ChEBI" id="CHEBI:15377"/>
        <dbReference type="ChEBI" id="CHEBI:15378"/>
        <dbReference type="ChEBI" id="CHEBI:33019"/>
        <dbReference type="ChEBI" id="CHEBI:61555"/>
        <dbReference type="ChEBI" id="CHEBI:246422"/>
        <dbReference type="EC" id="3.6.1.23"/>
    </reaction>
</comment>
<reference evidence="7" key="2">
    <citation type="submission" date="2025-09" db="UniProtKB">
        <authorList>
            <consortium name="Ensembl"/>
        </authorList>
    </citation>
    <scope>IDENTIFICATION</scope>
</reference>
<comment type="cofactor">
    <cofactor evidence="5">
        <name>Mg(2+)</name>
        <dbReference type="ChEBI" id="CHEBI:18420"/>
    </cofactor>
</comment>
<reference evidence="7" key="1">
    <citation type="submission" date="2025-08" db="UniProtKB">
        <authorList>
            <consortium name="Ensembl"/>
        </authorList>
    </citation>
    <scope>IDENTIFICATION</scope>
</reference>
<keyword evidence="4 5" id="KW-0546">Nucleotide metabolism</keyword>
<evidence type="ECO:0000256" key="2">
    <source>
        <dbReference type="ARBA" id="ARBA00006581"/>
    </source>
</evidence>
<keyword evidence="3 5" id="KW-0378">Hydrolase</keyword>
<dbReference type="Proteomes" id="UP000694562">
    <property type="component" value="Unplaced"/>
</dbReference>
<dbReference type="SUPFAM" id="SSF51283">
    <property type="entry name" value="dUTPase-like"/>
    <property type="match status" value="1"/>
</dbReference>
<dbReference type="UniPathway" id="UPA00610">
    <property type="reaction ID" value="UER00666"/>
</dbReference>
<dbReference type="GO" id="GO:0004170">
    <property type="term" value="F:dUTP diphosphatase activity"/>
    <property type="evidence" value="ECO:0007669"/>
    <property type="project" value="UniProtKB-UniRule"/>
</dbReference>
<evidence type="ECO:0000256" key="4">
    <source>
        <dbReference type="ARBA" id="ARBA00023080"/>
    </source>
</evidence>
<accession>A0A8C4UH41</accession>
<evidence type="ECO:0000313" key="8">
    <source>
        <dbReference type="Proteomes" id="UP000694562"/>
    </source>
</evidence>
<dbReference type="GO" id="GO:0000287">
    <property type="term" value="F:magnesium ion binding"/>
    <property type="evidence" value="ECO:0007669"/>
    <property type="project" value="UniProtKB-UniRule"/>
</dbReference>
<evidence type="ECO:0000256" key="1">
    <source>
        <dbReference type="ARBA" id="ARBA00005142"/>
    </source>
</evidence>
<comment type="function">
    <text evidence="5">Involved in nucleotide metabolism via production of dUMP, the immediate precursor of thymidine nucleotides, and decreases the intracellular concentration of dUTP so that uracil cannot be incorporated into DNA.</text>
</comment>
<proteinExistence type="inferred from homology"/>
<dbReference type="GO" id="GO:0006226">
    <property type="term" value="P:dUMP biosynthetic process"/>
    <property type="evidence" value="ECO:0007669"/>
    <property type="project" value="UniProtKB-UniRule"/>
</dbReference>